<dbReference type="GO" id="GO:0005730">
    <property type="term" value="C:nucleolus"/>
    <property type="evidence" value="ECO:0007669"/>
    <property type="project" value="TreeGrafter"/>
</dbReference>
<name>A0A0C3SCS2_PHLG1</name>
<organism evidence="4 5">
    <name type="scientific">Phlebiopsis gigantea (strain 11061_1 CR5-6)</name>
    <name type="common">White-rot fungus</name>
    <name type="synonym">Peniophora gigantea</name>
    <dbReference type="NCBI Taxonomy" id="745531"/>
    <lineage>
        <taxon>Eukaryota</taxon>
        <taxon>Fungi</taxon>
        <taxon>Dikarya</taxon>
        <taxon>Basidiomycota</taxon>
        <taxon>Agaricomycotina</taxon>
        <taxon>Agaricomycetes</taxon>
        <taxon>Polyporales</taxon>
        <taxon>Phanerochaetaceae</taxon>
        <taxon>Phlebiopsis</taxon>
    </lineage>
</organism>
<dbReference type="STRING" id="745531.A0A0C3SCS2"/>
<feature type="compositionally biased region" description="Low complexity" evidence="3">
    <location>
        <begin position="323"/>
        <end position="334"/>
    </location>
</feature>
<evidence type="ECO:0000256" key="1">
    <source>
        <dbReference type="ARBA" id="ARBA00006461"/>
    </source>
</evidence>
<dbReference type="OrthoDB" id="6259853at2759"/>
<feature type="compositionally biased region" description="Basic and acidic residues" evidence="3">
    <location>
        <begin position="133"/>
        <end position="144"/>
    </location>
</feature>
<evidence type="ECO:0000256" key="2">
    <source>
        <dbReference type="ARBA" id="ARBA00023054"/>
    </source>
</evidence>
<keyword evidence="5" id="KW-1185">Reference proteome</keyword>
<feature type="region of interest" description="Disordered" evidence="3">
    <location>
        <begin position="472"/>
        <end position="502"/>
    </location>
</feature>
<feature type="compositionally biased region" description="Basic and acidic residues" evidence="3">
    <location>
        <begin position="208"/>
        <end position="223"/>
    </location>
</feature>
<dbReference type="GO" id="GO:0003677">
    <property type="term" value="F:DNA binding"/>
    <property type="evidence" value="ECO:0007669"/>
    <property type="project" value="TreeGrafter"/>
</dbReference>
<dbReference type="GO" id="GO:0042393">
    <property type="term" value="F:histone binding"/>
    <property type="evidence" value="ECO:0007669"/>
    <property type="project" value="TreeGrafter"/>
</dbReference>
<dbReference type="GO" id="GO:0006334">
    <property type="term" value="P:nucleosome assembly"/>
    <property type="evidence" value="ECO:0007669"/>
    <property type="project" value="TreeGrafter"/>
</dbReference>
<evidence type="ECO:0000313" key="4">
    <source>
        <dbReference type="EMBL" id="KIP11172.1"/>
    </source>
</evidence>
<accession>A0A0C3SCS2</accession>
<dbReference type="Pfam" id="PF08243">
    <property type="entry name" value="SPT2"/>
    <property type="match status" value="1"/>
</dbReference>
<dbReference type="EMBL" id="KN840448">
    <property type="protein sequence ID" value="KIP11172.1"/>
    <property type="molecule type" value="Genomic_DNA"/>
</dbReference>
<dbReference type="PANTHER" id="PTHR22691">
    <property type="entry name" value="YEAST SPT2-RELATED"/>
    <property type="match status" value="1"/>
</dbReference>
<dbReference type="GO" id="GO:0006360">
    <property type="term" value="P:transcription by RNA polymerase I"/>
    <property type="evidence" value="ECO:0007669"/>
    <property type="project" value="TreeGrafter"/>
</dbReference>
<dbReference type="InterPro" id="IPR013256">
    <property type="entry name" value="Chromatin_SPT2"/>
</dbReference>
<gene>
    <name evidence="4" type="ORF">PHLGIDRAFT_125061</name>
</gene>
<dbReference type="PANTHER" id="PTHR22691:SF8">
    <property type="entry name" value="PROTEIN SPT2 HOMOLOG"/>
    <property type="match status" value="1"/>
</dbReference>
<protein>
    <recommendedName>
        <fullName evidence="6">SPT2 chromatin protein</fullName>
    </recommendedName>
</protein>
<feature type="compositionally biased region" description="Low complexity" evidence="3">
    <location>
        <begin position="249"/>
        <end position="269"/>
    </location>
</feature>
<feature type="compositionally biased region" description="Low complexity" evidence="3">
    <location>
        <begin position="341"/>
        <end position="367"/>
    </location>
</feature>
<evidence type="ECO:0000313" key="5">
    <source>
        <dbReference type="Proteomes" id="UP000053257"/>
    </source>
</evidence>
<sequence>MTSFAALMALSRSQTERSEELVQSQLADRKRREGQKRKELEEKERKEREMEQKMRKRALEEAQRAKEREEKFEAERRAKELALKRKEEEQRNALLYGPKKKAEYPTSSAAAARDDARRRRMPDSDDEGGAALTREEKRKMRLARELNYGAGSSKRTAAGYRKTGRRLAGGAVDVDATASSSNANAGNFRSVKERLTHEPPGLIRLNVNKRDTRTIDEILEDRRKAKPSKVLNGDEAKSFDNWFGKSKPKASSTAPPSPPSSIFSSRSPSPVQPGPSDGSKTASRASKSLSRTPPVVPQSTAYSKSASLGGLSFSKKDNTPATKGSGVVVKSVGGRPADKPSVSSSVVARPANGKMPAKAGAGANKNASSYPAARPSLGASRTAGSSSKLGASVGSFKKRPRSPSMSPSPPPAKRRSIPPGGNSISAEIWKLFGKDRNAYVAKDVYSDDEDMEAGARDLENEELYSTKVARREDELALEQERRHEEEKRRKKKERDMRERRGA</sequence>
<evidence type="ECO:0008006" key="6">
    <source>
        <dbReference type="Google" id="ProtNLM"/>
    </source>
</evidence>
<keyword evidence="2" id="KW-0175">Coiled coil</keyword>
<feature type="compositionally biased region" description="Polar residues" evidence="3">
    <location>
        <begin position="278"/>
        <end position="306"/>
    </location>
</feature>
<reference evidence="4 5" key="1">
    <citation type="journal article" date="2014" name="PLoS Genet.">
        <title>Analysis of the Phlebiopsis gigantea genome, transcriptome and secretome provides insight into its pioneer colonization strategies of wood.</title>
        <authorList>
            <person name="Hori C."/>
            <person name="Ishida T."/>
            <person name="Igarashi K."/>
            <person name="Samejima M."/>
            <person name="Suzuki H."/>
            <person name="Master E."/>
            <person name="Ferreira P."/>
            <person name="Ruiz-Duenas F.J."/>
            <person name="Held B."/>
            <person name="Canessa P."/>
            <person name="Larrondo L.F."/>
            <person name="Schmoll M."/>
            <person name="Druzhinina I.S."/>
            <person name="Kubicek C.P."/>
            <person name="Gaskell J.A."/>
            <person name="Kersten P."/>
            <person name="St John F."/>
            <person name="Glasner J."/>
            <person name="Sabat G."/>
            <person name="Splinter BonDurant S."/>
            <person name="Syed K."/>
            <person name="Yadav J."/>
            <person name="Mgbeahuruike A.C."/>
            <person name="Kovalchuk A."/>
            <person name="Asiegbu F.O."/>
            <person name="Lackner G."/>
            <person name="Hoffmeister D."/>
            <person name="Rencoret J."/>
            <person name="Gutierrez A."/>
            <person name="Sun H."/>
            <person name="Lindquist E."/>
            <person name="Barry K."/>
            <person name="Riley R."/>
            <person name="Grigoriev I.V."/>
            <person name="Henrissat B."/>
            <person name="Kues U."/>
            <person name="Berka R.M."/>
            <person name="Martinez A.T."/>
            <person name="Covert S.F."/>
            <person name="Blanchette R.A."/>
            <person name="Cullen D."/>
        </authorList>
    </citation>
    <scope>NUCLEOTIDE SEQUENCE [LARGE SCALE GENOMIC DNA]</scope>
    <source>
        <strain evidence="4 5">11061_1 CR5-6</strain>
    </source>
</reference>
<feature type="region of interest" description="Disordered" evidence="3">
    <location>
        <begin position="1"/>
        <end position="424"/>
    </location>
</feature>
<proteinExistence type="inferred from homology"/>
<feature type="compositionally biased region" description="Low complexity" evidence="3">
    <location>
        <begin position="170"/>
        <end position="187"/>
    </location>
</feature>
<dbReference type="AlphaFoldDB" id="A0A0C3SCS2"/>
<comment type="similarity">
    <text evidence="1">Belongs to the SPT2 family.</text>
</comment>
<dbReference type="Proteomes" id="UP000053257">
    <property type="component" value="Unassembled WGS sequence"/>
</dbReference>
<dbReference type="HOGENOM" id="CLU_046161_0_0_1"/>
<dbReference type="SMART" id="SM00784">
    <property type="entry name" value="SPT2"/>
    <property type="match status" value="1"/>
</dbReference>
<feature type="compositionally biased region" description="Basic and acidic residues" evidence="3">
    <location>
        <begin position="112"/>
        <end position="123"/>
    </location>
</feature>
<evidence type="ECO:0000256" key="3">
    <source>
        <dbReference type="SAM" id="MobiDB-lite"/>
    </source>
</evidence>
<feature type="compositionally biased region" description="Basic and acidic residues" evidence="3">
    <location>
        <begin position="27"/>
        <end position="91"/>
    </location>
</feature>